<evidence type="ECO:0000256" key="6">
    <source>
        <dbReference type="ARBA" id="ARBA00023136"/>
    </source>
</evidence>
<evidence type="ECO:0000256" key="2">
    <source>
        <dbReference type="ARBA" id="ARBA00007965"/>
    </source>
</evidence>
<comment type="caution">
    <text evidence="8">The sequence shown here is derived from an EMBL/GenBank/DDBJ whole genome shotgun (WGS) entry which is preliminary data.</text>
</comment>
<feature type="transmembrane region" description="Helical" evidence="7">
    <location>
        <begin position="188"/>
        <end position="213"/>
    </location>
</feature>
<protein>
    <recommendedName>
        <fullName evidence="10">Nucleoside transporter 3</fullName>
    </recommendedName>
</protein>
<reference evidence="9" key="1">
    <citation type="submission" date="2017-04" db="EMBL/GenBank/DDBJ databases">
        <title>Plasmodium gonderi genome.</title>
        <authorList>
            <person name="Arisue N."/>
            <person name="Honma H."/>
            <person name="Kawai S."/>
            <person name="Tougan T."/>
            <person name="Tanabe K."/>
            <person name="Horii T."/>
        </authorList>
    </citation>
    <scope>NUCLEOTIDE SEQUENCE [LARGE SCALE GENOMIC DNA]</scope>
    <source>
        <strain evidence="9">ATCC 30045</strain>
    </source>
</reference>
<dbReference type="InterPro" id="IPR002259">
    <property type="entry name" value="Eqnu_transpt"/>
</dbReference>
<dbReference type="GO" id="GO:0005337">
    <property type="term" value="F:nucleoside transmembrane transporter activity"/>
    <property type="evidence" value="ECO:0007669"/>
    <property type="project" value="InterPro"/>
</dbReference>
<evidence type="ECO:0000256" key="3">
    <source>
        <dbReference type="ARBA" id="ARBA00022448"/>
    </source>
</evidence>
<keyword evidence="6 7" id="KW-0472">Membrane</keyword>
<feature type="transmembrane region" description="Helical" evidence="7">
    <location>
        <begin position="152"/>
        <end position="176"/>
    </location>
</feature>
<feature type="transmembrane region" description="Helical" evidence="7">
    <location>
        <begin position="62"/>
        <end position="82"/>
    </location>
</feature>
<dbReference type="OMA" id="LFRKQYC"/>
<dbReference type="RefSeq" id="XP_028544980.1">
    <property type="nucleotide sequence ID" value="XM_028689179.1"/>
</dbReference>
<evidence type="ECO:0000313" key="9">
    <source>
        <dbReference type="Proteomes" id="UP000195521"/>
    </source>
</evidence>
<dbReference type="GeneID" id="39749128"/>
<feature type="transmembrane region" description="Helical" evidence="7">
    <location>
        <begin position="278"/>
        <end position="296"/>
    </location>
</feature>
<feature type="transmembrane region" description="Helical" evidence="7">
    <location>
        <begin position="347"/>
        <end position="367"/>
    </location>
</feature>
<keyword evidence="3" id="KW-0813">Transport</keyword>
<evidence type="ECO:0000313" key="8">
    <source>
        <dbReference type="EMBL" id="GAW82391.1"/>
    </source>
</evidence>
<feature type="transmembrane region" description="Helical" evidence="7">
    <location>
        <begin position="419"/>
        <end position="439"/>
    </location>
</feature>
<dbReference type="PANTHER" id="PTHR10332:SF10">
    <property type="entry name" value="EQUILIBRATIVE NUCLEOSIDE TRANSPORTER 4"/>
    <property type="match status" value="1"/>
</dbReference>
<keyword evidence="4 7" id="KW-0812">Transmembrane</keyword>
<feature type="transmembrane region" description="Helical" evidence="7">
    <location>
        <begin position="102"/>
        <end position="120"/>
    </location>
</feature>
<proteinExistence type="inferred from homology"/>
<dbReference type="GO" id="GO:0005886">
    <property type="term" value="C:plasma membrane"/>
    <property type="evidence" value="ECO:0007669"/>
    <property type="project" value="TreeGrafter"/>
</dbReference>
<dbReference type="AlphaFoldDB" id="A0A1Y1JIN7"/>
<comment type="similarity">
    <text evidence="2">Belongs to the SLC29A/ENT transporter (TC 2.A.57) family.</text>
</comment>
<keyword evidence="5 7" id="KW-1133">Transmembrane helix</keyword>
<organism evidence="8 9">
    <name type="scientific">Plasmodium gonderi</name>
    <dbReference type="NCBI Taxonomy" id="77519"/>
    <lineage>
        <taxon>Eukaryota</taxon>
        <taxon>Sar</taxon>
        <taxon>Alveolata</taxon>
        <taxon>Apicomplexa</taxon>
        <taxon>Aconoidasida</taxon>
        <taxon>Haemosporida</taxon>
        <taxon>Plasmodiidae</taxon>
        <taxon>Plasmodium</taxon>
        <taxon>Plasmodium (Plasmodium)</taxon>
    </lineage>
</organism>
<evidence type="ECO:0000256" key="1">
    <source>
        <dbReference type="ARBA" id="ARBA00004141"/>
    </source>
</evidence>
<accession>A0A1Y1JIN7</accession>
<dbReference type="Proteomes" id="UP000195521">
    <property type="component" value="Unassembled WGS sequence"/>
</dbReference>
<evidence type="ECO:0000256" key="7">
    <source>
        <dbReference type="SAM" id="Phobius"/>
    </source>
</evidence>
<feature type="transmembrane region" description="Helical" evidence="7">
    <location>
        <begin position="127"/>
        <end position="146"/>
    </location>
</feature>
<comment type="subcellular location">
    <subcellularLocation>
        <location evidence="1">Membrane</location>
        <topology evidence="1">Multi-pass membrane protein</topology>
    </subcellularLocation>
</comment>
<evidence type="ECO:0000256" key="4">
    <source>
        <dbReference type="ARBA" id="ARBA00022692"/>
    </source>
</evidence>
<evidence type="ECO:0008006" key="10">
    <source>
        <dbReference type="Google" id="ProtNLM"/>
    </source>
</evidence>
<dbReference type="EMBL" id="BDQF01000013">
    <property type="protein sequence ID" value="GAW82391.1"/>
    <property type="molecule type" value="Genomic_DNA"/>
</dbReference>
<evidence type="ECO:0000256" key="5">
    <source>
        <dbReference type="ARBA" id="ARBA00022989"/>
    </source>
</evidence>
<dbReference type="OrthoDB" id="9986677at2759"/>
<feature type="transmembrane region" description="Helical" evidence="7">
    <location>
        <begin position="225"/>
        <end position="243"/>
    </location>
</feature>
<feature type="transmembrane region" description="Helical" evidence="7">
    <location>
        <begin position="316"/>
        <end position="335"/>
    </location>
</feature>
<name>A0A1Y1JIN7_PLAGO</name>
<dbReference type="PANTHER" id="PTHR10332">
    <property type="entry name" value="EQUILIBRATIVE NUCLEOSIDE TRANSPORTER"/>
    <property type="match status" value="1"/>
</dbReference>
<gene>
    <name evidence="8" type="ORF">PGO_123890</name>
</gene>
<feature type="transmembrane region" description="Helical" evidence="7">
    <location>
        <begin position="373"/>
        <end position="398"/>
    </location>
</feature>
<sequence>MAKGGIVASKSSIKAPTINDGKCTKMNEANEIATKKNIDIEELHECDIEKRDELEEEKYSKLLSIAYALIAITADAPYFIIVSMGDFFRHAFDVKDILINEFALMESIVLLIACVFLHLIGSYRLKWNLYQPIFSTFFFALIHLTVHFKSDYIGHKIVIFSVIPFTIISCVIKMTTMKICVLFRKQYCTAYVCGLSASGFVVFILYVLGAYVFFVDDINKFRKMFSLFCGVLICLSLTSFYILQKIYKLSFVKRLREKHEDKGFVINKNILVDSVQSVAVVWEYLAIGFLANFITFQMYPTIFPIHIEASQEMKGLLSGLLLFGDSAAHLLVHVLSPHFVKMKFSVFFFIKILMIAYLPIFFILILYKNSIFYNNYFLMFISYSFGFFHGILTNSVFIKIPSICRKRGKEEYIKLAPNIVYLAIVLGIMVGVILSKFYVRLLTQH</sequence>
<keyword evidence="9" id="KW-1185">Reference proteome</keyword>